<evidence type="ECO:0000313" key="2">
    <source>
        <dbReference type="EMBL" id="CAH1268931.1"/>
    </source>
</evidence>
<dbReference type="OrthoDB" id="8962263at2759"/>
<feature type="compositionally biased region" description="Low complexity" evidence="1">
    <location>
        <begin position="212"/>
        <end position="244"/>
    </location>
</feature>
<name>A0A8K0A5E6_BRALA</name>
<accession>A0A8K0A5E6</accession>
<feature type="region of interest" description="Disordered" evidence="1">
    <location>
        <begin position="180"/>
        <end position="300"/>
    </location>
</feature>
<reference evidence="2" key="1">
    <citation type="submission" date="2022-01" db="EMBL/GenBank/DDBJ databases">
        <authorList>
            <person name="Braso-Vives M."/>
        </authorList>
    </citation>
    <scope>NUCLEOTIDE SEQUENCE</scope>
</reference>
<protein>
    <submittedName>
        <fullName evidence="2">Hypp4029 protein</fullName>
    </submittedName>
</protein>
<dbReference type="PANTHER" id="PTHR31025:SF9">
    <property type="entry name" value="SI:DKEY-286J15.1"/>
    <property type="match status" value="1"/>
</dbReference>
<feature type="region of interest" description="Disordered" evidence="1">
    <location>
        <begin position="56"/>
        <end position="78"/>
    </location>
</feature>
<dbReference type="Proteomes" id="UP000838412">
    <property type="component" value="Chromosome 7"/>
</dbReference>
<organism evidence="2 3">
    <name type="scientific">Branchiostoma lanceolatum</name>
    <name type="common">Common lancelet</name>
    <name type="synonym">Amphioxus lanceolatum</name>
    <dbReference type="NCBI Taxonomy" id="7740"/>
    <lineage>
        <taxon>Eukaryota</taxon>
        <taxon>Metazoa</taxon>
        <taxon>Chordata</taxon>
        <taxon>Cephalochordata</taxon>
        <taxon>Leptocardii</taxon>
        <taxon>Amphioxiformes</taxon>
        <taxon>Branchiostomatidae</taxon>
        <taxon>Branchiostoma</taxon>
    </lineage>
</organism>
<evidence type="ECO:0000313" key="3">
    <source>
        <dbReference type="Proteomes" id="UP000838412"/>
    </source>
</evidence>
<evidence type="ECO:0000256" key="1">
    <source>
        <dbReference type="SAM" id="MobiDB-lite"/>
    </source>
</evidence>
<dbReference type="PANTHER" id="PTHR31025">
    <property type="entry name" value="SI:CH211-196P9.1-RELATED"/>
    <property type="match status" value="1"/>
</dbReference>
<keyword evidence="3" id="KW-1185">Reference proteome</keyword>
<gene>
    <name evidence="2" type="primary">Hypp4029</name>
    <name evidence="2" type="ORF">BLAG_LOCUS21709</name>
</gene>
<feature type="compositionally biased region" description="Polar residues" evidence="1">
    <location>
        <begin position="260"/>
        <end position="274"/>
    </location>
</feature>
<sequence>MGVLNVFLFCEPVNGVDGESFAALADADISDLFPTGTTRFILRRKQVRDLVANLPNSVERAGGGSPQAKGTGEDKGAPNVSASASVAAVALQVCPFMLVTTPLITETPVPVSTFKNVVRDQVAVMVTATQQLQPKRWPTPSEVEYVAHRLVKAYPGLGTEGVDVKDAHVNLMVKMKRRLSNIKPVESPRGPRVKNNQTPGKTPAPPGARTPSTSATGASAAGSSSSAAGSSSSAAGSSSSVAATENSRRSSPRKRKQDNQETVSTVQPSTSTGGTAAKQPHKDPPLPTMGEETTEDNETTYTMERHYTLMQKEMGKKNPKFQVVDQLLDLELPARRELVLSLDIESRAATMMQRYPCFSKPAHLKAELVRYVAPSQQGFLEKLREQLPKEAEVLVRYAAQQKILSREPQMASWSEDRTLKKALQVLPQLFKGTSTPPVPLSDMLVVLMKEDGSLTEEAKRAKKRTAFIAVKTTEGVQAFVIIQGRPVVKCASLTEAFLCMMGALYAFQLPHPVCIAPAMVFIEHHIIADPKMNKKDLTATFQKTYKKFKDFRETIEDSSEPW</sequence>
<dbReference type="AlphaFoldDB" id="A0A8K0A5E6"/>
<proteinExistence type="predicted"/>
<dbReference type="EMBL" id="OV696692">
    <property type="protein sequence ID" value="CAH1268931.1"/>
    <property type="molecule type" value="Genomic_DNA"/>
</dbReference>